<dbReference type="AlphaFoldDB" id="A0A328KKS0"/>
<comment type="caution">
    <text evidence="2">The sequence shown here is derived from an EMBL/GenBank/DDBJ whole genome shotgun (WGS) entry which is preliminary data.</text>
</comment>
<accession>A0A328KKS0</accession>
<feature type="transmembrane region" description="Helical" evidence="1">
    <location>
        <begin position="6"/>
        <end position="21"/>
    </location>
</feature>
<gene>
    <name evidence="2" type="ORF">B8A44_07635</name>
</gene>
<evidence type="ECO:0000256" key="1">
    <source>
        <dbReference type="SAM" id="Phobius"/>
    </source>
</evidence>
<proteinExistence type="predicted"/>
<feature type="transmembrane region" description="Helical" evidence="1">
    <location>
        <begin position="33"/>
        <end position="52"/>
    </location>
</feature>
<dbReference type="Proteomes" id="UP000249099">
    <property type="component" value="Unassembled WGS sequence"/>
</dbReference>
<reference evidence="2 3" key="1">
    <citation type="submission" date="2017-03" db="EMBL/GenBank/DDBJ databases">
        <title>wgs assembly of Dolosigranulum pigrum KPL CDC strains.</title>
        <authorList>
            <person name="Brugger S.D."/>
            <person name="Pettigrew M."/>
            <person name="Kong Y."/>
            <person name="Lemon K.P."/>
        </authorList>
    </citation>
    <scope>NUCLEOTIDE SEQUENCE [LARGE SCALE GENOMIC DNA]</scope>
    <source>
        <strain evidence="2 3">KPL1931_CDC4294-98</strain>
    </source>
</reference>
<keyword evidence="1" id="KW-0812">Transmembrane</keyword>
<evidence type="ECO:0000313" key="2">
    <source>
        <dbReference type="EMBL" id="RAN62411.1"/>
    </source>
</evidence>
<evidence type="ECO:0000313" key="3">
    <source>
        <dbReference type="Proteomes" id="UP000249099"/>
    </source>
</evidence>
<sequence>MIAFLISWFLLSIISLVWKLNTKTKIIDRKWKLIVWVITVIPSCLIFCYYYATKVLYEEFMIELRSLKGGL</sequence>
<name>A0A328KKS0_9LACT</name>
<keyword evidence="1" id="KW-1133">Transmembrane helix</keyword>
<dbReference type="EMBL" id="NAQV01000023">
    <property type="protein sequence ID" value="RAN62411.1"/>
    <property type="molecule type" value="Genomic_DNA"/>
</dbReference>
<organism evidence="2 3">
    <name type="scientific">Dolosigranulum pigrum</name>
    <dbReference type="NCBI Taxonomy" id="29394"/>
    <lineage>
        <taxon>Bacteria</taxon>
        <taxon>Bacillati</taxon>
        <taxon>Bacillota</taxon>
        <taxon>Bacilli</taxon>
        <taxon>Lactobacillales</taxon>
        <taxon>Carnobacteriaceae</taxon>
        <taxon>Dolosigranulum</taxon>
    </lineage>
</organism>
<protein>
    <submittedName>
        <fullName evidence="2">Uncharacterized protein</fullName>
    </submittedName>
</protein>
<keyword evidence="1" id="KW-0472">Membrane</keyword>